<evidence type="ECO:0000313" key="2">
    <source>
        <dbReference type="Proteomes" id="UP000515908"/>
    </source>
</evidence>
<evidence type="ECO:0000313" key="1">
    <source>
        <dbReference type="EMBL" id="CAD2214872.1"/>
    </source>
</evidence>
<dbReference type="AlphaFoldDB" id="A0A7G2CA35"/>
<sequence>MDTIAEAVVHRLTSTRNAIKWAHLPDLKYVLPYIDNSTAVLTAKPADGEEPKCKWQGDLRFTGEWWVCLEEREEALKKDQQMYEPLFVSSGKWNSKVEENQFLVELMKQLIYGRRYYFELIHIDNFPLTAERLHVFFFNGLLEILESSFIKFEEKCIIANRHIHGWEKDGSKVGENVYTALGDRRKRGKLEEESVLYLATLSFSICQINTAALFILLTALSTPKAGNLITNLDISFNLLDGNSFYTLSQLLPLTHVCRLSLRGNNLGCENTTSFREFLVDACSASHTSKPALNELDFSATQLSYKQVCVLIECIPLMKGLHQLLLDGVDIPSSKTSALKDAVSESNIYFLSLKNIPEISTNTIYLQELEEICERNRRRVLGANAAEDEGFFRKFFERGRQKGWRPTGYSALPEGYQPFTNNDPSLWLDN</sequence>
<dbReference type="Gene3D" id="3.80.10.10">
    <property type="entry name" value="Ribonuclease Inhibitor"/>
    <property type="match status" value="1"/>
</dbReference>
<organism evidence="1 2">
    <name type="scientific">Angomonas deanei</name>
    <dbReference type="NCBI Taxonomy" id="59799"/>
    <lineage>
        <taxon>Eukaryota</taxon>
        <taxon>Discoba</taxon>
        <taxon>Euglenozoa</taxon>
        <taxon>Kinetoplastea</taxon>
        <taxon>Metakinetoplastina</taxon>
        <taxon>Trypanosomatida</taxon>
        <taxon>Trypanosomatidae</taxon>
        <taxon>Strigomonadinae</taxon>
        <taxon>Angomonas</taxon>
    </lineage>
</organism>
<gene>
    <name evidence="1" type="ORF">ADEAN_000232500</name>
</gene>
<accession>A0A7G2CA35</accession>
<dbReference type="Proteomes" id="UP000515908">
    <property type="component" value="Chromosome 04"/>
</dbReference>
<evidence type="ECO:0008006" key="3">
    <source>
        <dbReference type="Google" id="ProtNLM"/>
    </source>
</evidence>
<reference evidence="1 2" key="1">
    <citation type="submission" date="2020-08" db="EMBL/GenBank/DDBJ databases">
        <authorList>
            <person name="Newling K."/>
            <person name="Davey J."/>
            <person name="Forrester S."/>
        </authorList>
    </citation>
    <scope>NUCLEOTIDE SEQUENCE [LARGE SCALE GENOMIC DNA]</scope>
    <source>
        <strain evidence="2">Crithidia deanei Carvalho (ATCC PRA-265)</strain>
    </source>
</reference>
<dbReference type="VEuPathDB" id="TriTrypDB:ADEAN_000232500"/>
<keyword evidence="2" id="KW-1185">Reference proteome</keyword>
<name>A0A7G2CA35_9TRYP</name>
<dbReference type="SUPFAM" id="SSF52047">
    <property type="entry name" value="RNI-like"/>
    <property type="match status" value="1"/>
</dbReference>
<dbReference type="EMBL" id="LR877148">
    <property type="protein sequence ID" value="CAD2214872.1"/>
    <property type="molecule type" value="Genomic_DNA"/>
</dbReference>
<dbReference type="InterPro" id="IPR032675">
    <property type="entry name" value="LRR_dom_sf"/>
</dbReference>
<protein>
    <recommendedName>
        <fullName evidence="3">Leucine Rich repeat</fullName>
    </recommendedName>
</protein>
<proteinExistence type="predicted"/>